<feature type="transmembrane region" description="Helical" evidence="1">
    <location>
        <begin position="152"/>
        <end position="173"/>
    </location>
</feature>
<dbReference type="EMBL" id="SMZX01000001">
    <property type="protein sequence ID" value="TDL45380.1"/>
    <property type="molecule type" value="Genomic_DNA"/>
</dbReference>
<evidence type="ECO:0000256" key="1">
    <source>
        <dbReference type="SAM" id="Phobius"/>
    </source>
</evidence>
<reference evidence="2 3" key="1">
    <citation type="submission" date="2019-03" db="EMBL/GenBank/DDBJ databases">
        <title>Genome Sequencing and Assembly of Various Microbes Isolated from Partially Reclaimed Soil and Acid Mine Drainage (AMD) Site.</title>
        <authorList>
            <person name="Steinbock B."/>
            <person name="Bechtold R."/>
            <person name="Sevigny J.L."/>
            <person name="Thomas D."/>
            <person name="Cuthill L.R."/>
            <person name="Aveiro Johannsen E.J."/>
            <person name="Thomas K."/>
            <person name="Ghosh A."/>
        </authorList>
    </citation>
    <scope>NUCLEOTIDE SEQUENCE [LARGE SCALE GENOMIC DNA]</scope>
    <source>
        <strain evidence="2 3">F-B2</strain>
    </source>
</reference>
<keyword evidence="1" id="KW-0812">Transmembrane</keyword>
<comment type="caution">
    <text evidence="2">The sequence shown here is derived from an EMBL/GenBank/DDBJ whole genome shotgun (WGS) entry which is preliminary data.</text>
</comment>
<dbReference type="AlphaFoldDB" id="A0A4R5YPN0"/>
<feature type="transmembrane region" description="Helical" evidence="1">
    <location>
        <begin position="307"/>
        <end position="326"/>
    </location>
</feature>
<organism evidence="2 3">
    <name type="scientific">Microbacterium oleivorans</name>
    <dbReference type="NCBI Taxonomy" id="273677"/>
    <lineage>
        <taxon>Bacteria</taxon>
        <taxon>Bacillati</taxon>
        <taxon>Actinomycetota</taxon>
        <taxon>Actinomycetes</taxon>
        <taxon>Micrococcales</taxon>
        <taxon>Microbacteriaceae</taxon>
        <taxon>Microbacterium</taxon>
    </lineage>
</organism>
<keyword evidence="1" id="KW-0472">Membrane</keyword>
<feature type="transmembrane region" description="Helical" evidence="1">
    <location>
        <begin position="95"/>
        <end position="117"/>
    </location>
</feature>
<name>A0A4R5YPN0_9MICO</name>
<sequence>MLDEKLPELAARFGSVRGRPEDALWAATAASLLMMRGFDEKAVGGHLKPLVEGLQASALSAADTFGSPEDWSDEIAERSAPHRKQSTPVSAISPLVQWLAAASGVVAVLVGVELLFGKGTVPIEIPLVVGTAAATLVTSFNMINARAGRTKALVGTILLGLVVSGAILGIGATVDGAALMPARPLSWSVLVLAAAVCVVAIALRRQKRTAVSKLNNADPWIAPATAALHARGDFTNRDVRNAIREAAEFAAEAGTTLEEEFGSPTEFAASLPSRHRGCAAITETTALTIGCLAAVALYLRVTGAEGWDLLSLGLTAFLVAAAIAIVGRRIRTARDPETST</sequence>
<gene>
    <name evidence="2" type="ORF">E2R54_02640</name>
</gene>
<dbReference type="RefSeq" id="WP_133398591.1">
    <property type="nucleotide sequence ID" value="NZ_SMZX01000001.1"/>
</dbReference>
<keyword evidence="1" id="KW-1133">Transmembrane helix</keyword>
<proteinExistence type="predicted"/>
<feature type="transmembrane region" description="Helical" evidence="1">
    <location>
        <begin position="185"/>
        <end position="203"/>
    </location>
</feature>
<feature type="transmembrane region" description="Helical" evidence="1">
    <location>
        <begin position="123"/>
        <end position="140"/>
    </location>
</feature>
<dbReference type="Proteomes" id="UP000295633">
    <property type="component" value="Unassembled WGS sequence"/>
</dbReference>
<protein>
    <submittedName>
        <fullName evidence="2">Uncharacterized protein</fullName>
    </submittedName>
</protein>
<feature type="transmembrane region" description="Helical" evidence="1">
    <location>
        <begin position="280"/>
        <end position="301"/>
    </location>
</feature>
<accession>A0A4R5YPN0</accession>
<evidence type="ECO:0000313" key="3">
    <source>
        <dbReference type="Proteomes" id="UP000295633"/>
    </source>
</evidence>
<evidence type="ECO:0000313" key="2">
    <source>
        <dbReference type="EMBL" id="TDL45380.1"/>
    </source>
</evidence>